<gene>
    <name evidence="2" type="ORF">GRX03_00530</name>
</gene>
<reference evidence="2 3" key="1">
    <citation type="submission" date="2019-12" db="EMBL/GenBank/DDBJ databases">
        <title>Isolation and characterization of three novel carbon monoxide-oxidizing members of Halobacteria from salione crusts and soils.</title>
        <authorList>
            <person name="Myers M.R."/>
            <person name="King G.M."/>
        </authorList>
    </citation>
    <scope>NUCLEOTIDE SEQUENCE [LARGE SCALE GENOMIC DNA]</scope>
    <source>
        <strain evidence="2 3">WSH3</strain>
    </source>
</reference>
<proteinExistence type="predicted"/>
<evidence type="ECO:0000313" key="3">
    <source>
        <dbReference type="Proteomes" id="UP000466535"/>
    </source>
</evidence>
<dbReference type="AlphaFoldDB" id="A0A6B0SXM5"/>
<evidence type="ECO:0000313" key="2">
    <source>
        <dbReference type="EMBL" id="MXR50095.1"/>
    </source>
</evidence>
<keyword evidence="3" id="KW-1185">Reference proteome</keyword>
<dbReference type="InterPro" id="IPR043901">
    <property type="entry name" value="DUF5787"/>
</dbReference>
<dbReference type="Pfam" id="PF19100">
    <property type="entry name" value="DUF5787"/>
    <property type="match status" value="1"/>
</dbReference>
<organism evidence="2 3">
    <name type="scientific">Halovenus carboxidivorans</name>
    <dbReference type="NCBI Taxonomy" id="2692199"/>
    <lineage>
        <taxon>Archaea</taxon>
        <taxon>Methanobacteriati</taxon>
        <taxon>Methanobacteriota</taxon>
        <taxon>Stenosarchaea group</taxon>
        <taxon>Halobacteria</taxon>
        <taxon>Halobacteriales</taxon>
        <taxon>Haloarculaceae</taxon>
        <taxon>Halovenus</taxon>
    </lineage>
</organism>
<sequence>MQEFGFELSLCAHLERQRAEVLSRQLGTSCHGARVMDIVAVEPGPEFDERAAITEETIPPAAIESAVGPGTARPWPEVYDGHPERAEEVCAAAVDCGFFERERRGGQTYVRQTTRYPDWYGRLLGIENKPDLGSPGALERQLLTDVKLALLDQVVLATESYVTGAHENRIPDPVGIWRFDPDSGEREVIREPEQLPVGEPGVELLDRRSARTDIAVVTPEEIERQRRRVAERAYGKGWRSYDLPPCSRIEPDEDGLPICPWKGGVVDAARTCGEDCEGFEPAEPPEIDLDEIRSTRSPWEPEPEGRQRRQSGLDRFR</sequence>
<protein>
    <submittedName>
        <fullName evidence="2">Uncharacterized protein</fullName>
    </submittedName>
</protein>
<dbReference type="RefSeq" id="WP_368277882.1">
    <property type="nucleotide sequence ID" value="NZ_WUUT01000001.1"/>
</dbReference>
<dbReference type="Proteomes" id="UP000466535">
    <property type="component" value="Unassembled WGS sequence"/>
</dbReference>
<evidence type="ECO:0000256" key="1">
    <source>
        <dbReference type="SAM" id="MobiDB-lite"/>
    </source>
</evidence>
<name>A0A6B0SXM5_9EURY</name>
<accession>A0A6B0SXM5</accession>
<comment type="caution">
    <text evidence="2">The sequence shown here is derived from an EMBL/GenBank/DDBJ whole genome shotgun (WGS) entry which is preliminary data.</text>
</comment>
<feature type="compositionally biased region" description="Acidic residues" evidence="1">
    <location>
        <begin position="276"/>
        <end position="289"/>
    </location>
</feature>
<feature type="region of interest" description="Disordered" evidence="1">
    <location>
        <begin position="276"/>
        <end position="317"/>
    </location>
</feature>
<feature type="compositionally biased region" description="Basic and acidic residues" evidence="1">
    <location>
        <begin position="303"/>
        <end position="317"/>
    </location>
</feature>
<dbReference type="EMBL" id="WUUT01000001">
    <property type="protein sequence ID" value="MXR50095.1"/>
    <property type="molecule type" value="Genomic_DNA"/>
</dbReference>